<sequence>MLLSSYGNMLMTAAADDSEYDSDDYLPLGRLVSKFLAPSWTGLKKHMIKQPQCWSFSNSSADINHHAEVKIICYINKRITIKLALATIY</sequence>
<accession>A0A9P0M3H9</accession>
<reference evidence="1" key="1">
    <citation type="submission" date="2022-03" db="EMBL/GenBank/DDBJ databases">
        <authorList>
            <person name="Sayadi A."/>
        </authorList>
    </citation>
    <scope>NUCLEOTIDE SEQUENCE</scope>
</reference>
<organism evidence="1 2">
    <name type="scientific">Acanthoscelides obtectus</name>
    <name type="common">Bean weevil</name>
    <name type="synonym">Bruchus obtectus</name>
    <dbReference type="NCBI Taxonomy" id="200917"/>
    <lineage>
        <taxon>Eukaryota</taxon>
        <taxon>Metazoa</taxon>
        <taxon>Ecdysozoa</taxon>
        <taxon>Arthropoda</taxon>
        <taxon>Hexapoda</taxon>
        <taxon>Insecta</taxon>
        <taxon>Pterygota</taxon>
        <taxon>Neoptera</taxon>
        <taxon>Endopterygota</taxon>
        <taxon>Coleoptera</taxon>
        <taxon>Polyphaga</taxon>
        <taxon>Cucujiformia</taxon>
        <taxon>Chrysomeloidea</taxon>
        <taxon>Chrysomelidae</taxon>
        <taxon>Bruchinae</taxon>
        <taxon>Bruchini</taxon>
        <taxon>Acanthoscelides</taxon>
    </lineage>
</organism>
<name>A0A9P0M3H9_ACAOB</name>
<proteinExistence type="predicted"/>
<protein>
    <submittedName>
        <fullName evidence="1">Uncharacterized protein</fullName>
    </submittedName>
</protein>
<dbReference type="AlphaFoldDB" id="A0A9P0M3H9"/>
<dbReference type="EMBL" id="CAKOFQ010007806">
    <property type="protein sequence ID" value="CAH2008401.1"/>
    <property type="molecule type" value="Genomic_DNA"/>
</dbReference>
<keyword evidence="2" id="KW-1185">Reference proteome</keyword>
<dbReference type="Proteomes" id="UP001152888">
    <property type="component" value="Unassembled WGS sequence"/>
</dbReference>
<evidence type="ECO:0000313" key="1">
    <source>
        <dbReference type="EMBL" id="CAH2008401.1"/>
    </source>
</evidence>
<comment type="caution">
    <text evidence="1">The sequence shown here is derived from an EMBL/GenBank/DDBJ whole genome shotgun (WGS) entry which is preliminary data.</text>
</comment>
<gene>
    <name evidence="1" type="ORF">ACAOBT_LOCUS30220</name>
</gene>
<evidence type="ECO:0000313" key="2">
    <source>
        <dbReference type="Proteomes" id="UP001152888"/>
    </source>
</evidence>